<keyword evidence="1" id="KW-0175">Coiled coil</keyword>
<feature type="region of interest" description="Disordered" evidence="2">
    <location>
        <begin position="59"/>
        <end position="105"/>
    </location>
</feature>
<sequence length="270" mass="30570">MHLEDAQKRAELEARTAAAKKRLAIERQRQELEWKMRELELETEHDILTAKKEALLKFEREEGMSESEHPITKGETRRETPSEEEASHAARTKEEPEVQKEVSESTATEVLASLVNVLKDQGKQGRLPMIEPGMRALDDPHTIHLVLKKLPAYVTDRWKRLVDTRVYGATPSYPTFTDFVELVATEARIACGPVFYGMRALDDPHTIHLVLKKLPAYVTDRWKRLVDTRVYGATPSYPTFTDFVELVATEARIACGPGPPHVNAACDPNC</sequence>
<dbReference type="AlphaFoldDB" id="A0A6A4VPK0"/>
<evidence type="ECO:0000256" key="2">
    <source>
        <dbReference type="SAM" id="MobiDB-lite"/>
    </source>
</evidence>
<feature type="compositionally biased region" description="Basic and acidic residues" evidence="2">
    <location>
        <begin position="59"/>
        <end position="103"/>
    </location>
</feature>
<gene>
    <name evidence="3" type="ORF">FJT64_007569</name>
</gene>
<dbReference type="PANTHER" id="PTHR47331">
    <property type="entry name" value="PHD-TYPE DOMAIN-CONTAINING PROTEIN"/>
    <property type="match status" value="1"/>
</dbReference>
<name>A0A6A4VPK0_AMPAM</name>
<evidence type="ECO:0000313" key="4">
    <source>
        <dbReference type="Proteomes" id="UP000440578"/>
    </source>
</evidence>
<dbReference type="Proteomes" id="UP000440578">
    <property type="component" value="Unassembled WGS sequence"/>
</dbReference>
<reference evidence="3 4" key="1">
    <citation type="submission" date="2019-07" db="EMBL/GenBank/DDBJ databases">
        <title>Draft genome assembly of a fouling barnacle, Amphibalanus amphitrite (Darwin, 1854): The first reference genome for Thecostraca.</title>
        <authorList>
            <person name="Kim W."/>
        </authorList>
    </citation>
    <scope>NUCLEOTIDE SEQUENCE [LARGE SCALE GENOMIC DNA]</scope>
    <source>
        <strain evidence="3">SNU_AA5</strain>
        <tissue evidence="3">Soma without cirri and trophi</tissue>
    </source>
</reference>
<evidence type="ECO:0000313" key="3">
    <source>
        <dbReference type="EMBL" id="KAF0294829.1"/>
    </source>
</evidence>
<comment type="caution">
    <text evidence="3">The sequence shown here is derived from an EMBL/GenBank/DDBJ whole genome shotgun (WGS) entry which is preliminary data.</text>
</comment>
<proteinExistence type="predicted"/>
<keyword evidence="4" id="KW-1185">Reference proteome</keyword>
<organism evidence="3 4">
    <name type="scientific">Amphibalanus amphitrite</name>
    <name type="common">Striped barnacle</name>
    <name type="synonym">Balanus amphitrite</name>
    <dbReference type="NCBI Taxonomy" id="1232801"/>
    <lineage>
        <taxon>Eukaryota</taxon>
        <taxon>Metazoa</taxon>
        <taxon>Ecdysozoa</taxon>
        <taxon>Arthropoda</taxon>
        <taxon>Crustacea</taxon>
        <taxon>Multicrustacea</taxon>
        <taxon>Cirripedia</taxon>
        <taxon>Thoracica</taxon>
        <taxon>Thoracicalcarea</taxon>
        <taxon>Balanomorpha</taxon>
        <taxon>Balanoidea</taxon>
        <taxon>Balanidae</taxon>
        <taxon>Amphibalaninae</taxon>
        <taxon>Amphibalanus</taxon>
    </lineage>
</organism>
<evidence type="ECO:0000256" key="1">
    <source>
        <dbReference type="SAM" id="Coils"/>
    </source>
</evidence>
<dbReference type="EMBL" id="VIIS01001656">
    <property type="protein sequence ID" value="KAF0294829.1"/>
    <property type="molecule type" value="Genomic_DNA"/>
</dbReference>
<feature type="coiled-coil region" evidence="1">
    <location>
        <begin position="9"/>
        <end position="42"/>
    </location>
</feature>
<protein>
    <submittedName>
        <fullName evidence="3">Uncharacterized protein</fullName>
    </submittedName>
</protein>
<dbReference type="PANTHER" id="PTHR47331:SF5">
    <property type="entry name" value="RIBONUCLEASE H"/>
    <property type="match status" value="1"/>
</dbReference>
<accession>A0A6A4VPK0</accession>
<dbReference type="OrthoDB" id="10051210at2759"/>